<feature type="compositionally biased region" description="Polar residues" evidence="9">
    <location>
        <begin position="46"/>
        <end position="59"/>
    </location>
</feature>
<evidence type="ECO:0000256" key="5">
    <source>
        <dbReference type="ARBA" id="ARBA00022737"/>
    </source>
</evidence>
<keyword evidence="4 8" id="KW-0853">WD repeat</keyword>
<name>A0A1J9Q4Z7_9EURO</name>
<dbReference type="InterPro" id="IPR036322">
    <property type="entry name" value="WD40_repeat_dom_sf"/>
</dbReference>
<sequence length="553" mass="60832">MPHTESVPELSDFEKQRAANIAERDALLKKLTQEAQSSGLFAKGPSTKSSRPASQSTKKTPAKRVKKENEAPVPRRTSSRLAGLAADSEIAKRKADEQYEAQKAAAQAKRMRVSGDLKMGDIIVGGQKWDGSLFLGEDTAPPRYARTFGEDDIKKTTDKELKSLREKMSGLSIWEPWEPNRIKITPERVYSMAFHPTEAKPLIFAGDKLGNLGIFDASQTRPVPVKAEDDEDEDDDDPDPIVTIIKPHARTISSVHLHPSTPSKLHTASYDGSVRALDLEKSISTEAYAPASKSDEEAVSSMDMTPDDPHVLYFTTLEGFFFRHDTRMSGNGHPSYDKDTKRSSTDIYQLSEKKIGGFSLCPSQPHLFATASLDRFMRLWDLRQLSRKHPTPVGEHESNLSVSHAAFNSAGQVATTSYDNTVKIYDFGANGFHSWKPGHMLGDDDMNPTTTIRHNCQTGRWVTIANVSSTKNLTAILSSLKPQWQASPQSNGIQRFCIGNMNRFVDVYSAAGDQLAQLGGEGLITAVPAVAVLHPTMDWVVGGTASGKVCLWM</sequence>
<dbReference type="FunFam" id="2.130.10.10:FF:000562">
    <property type="entry name" value="DNA damage-binding protein CMR1"/>
    <property type="match status" value="1"/>
</dbReference>
<proteinExistence type="inferred from homology"/>
<evidence type="ECO:0000313" key="10">
    <source>
        <dbReference type="EMBL" id="OJD23609.1"/>
    </source>
</evidence>
<dbReference type="EMBL" id="LGTZ01000751">
    <property type="protein sequence ID" value="OJD23609.1"/>
    <property type="molecule type" value="Genomic_DNA"/>
</dbReference>
<evidence type="ECO:0000256" key="6">
    <source>
        <dbReference type="ARBA" id="ARBA00022763"/>
    </source>
</evidence>
<evidence type="ECO:0000256" key="2">
    <source>
        <dbReference type="ARBA" id="ARBA00005434"/>
    </source>
</evidence>
<evidence type="ECO:0000256" key="1">
    <source>
        <dbReference type="ARBA" id="ARBA00002653"/>
    </source>
</evidence>
<comment type="caution">
    <text evidence="10">The sequence shown here is derived from an EMBL/GenBank/DDBJ whole genome shotgun (WGS) entry which is preliminary data.</text>
</comment>
<dbReference type="GO" id="GO:2000001">
    <property type="term" value="P:regulation of DNA damage checkpoint"/>
    <property type="evidence" value="ECO:0007669"/>
    <property type="project" value="TreeGrafter"/>
</dbReference>
<dbReference type="InterPro" id="IPR015943">
    <property type="entry name" value="WD40/YVTN_repeat-like_dom_sf"/>
</dbReference>
<dbReference type="VEuPathDB" id="FungiDB:ACJ73_05034"/>
<organism evidence="10 11">
    <name type="scientific">Blastomyces percursus</name>
    <dbReference type="NCBI Taxonomy" id="1658174"/>
    <lineage>
        <taxon>Eukaryota</taxon>
        <taxon>Fungi</taxon>
        <taxon>Dikarya</taxon>
        <taxon>Ascomycota</taxon>
        <taxon>Pezizomycotina</taxon>
        <taxon>Eurotiomycetes</taxon>
        <taxon>Eurotiomycetidae</taxon>
        <taxon>Onygenales</taxon>
        <taxon>Ajellomycetaceae</taxon>
        <taxon>Blastomyces</taxon>
    </lineage>
</organism>
<keyword evidence="5" id="KW-0677">Repeat</keyword>
<dbReference type="GO" id="GO:0003677">
    <property type="term" value="F:DNA binding"/>
    <property type="evidence" value="ECO:0007669"/>
    <property type="project" value="UniProtKB-UniRule"/>
</dbReference>
<dbReference type="GO" id="GO:0005634">
    <property type="term" value="C:nucleus"/>
    <property type="evidence" value="ECO:0007669"/>
    <property type="project" value="TreeGrafter"/>
</dbReference>
<dbReference type="STRING" id="1658174.A0A1J9Q4Z7"/>
<evidence type="ECO:0000256" key="8">
    <source>
        <dbReference type="RuleBase" id="RU365004"/>
    </source>
</evidence>
<protein>
    <recommendedName>
        <fullName evidence="3 8">DNA damage-binding protein CMR1</fullName>
    </recommendedName>
</protein>
<comment type="function">
    <text evidence="1 8">DNA-binding protein that binds to both single- and double-stranded DNA. Binds preferentially to UV-damaged DNA. May be involved in DNA-metabolic processes.</text>
</comment>
<dbReference type="InterPro" id="IPR050853">
    <property type="entry name" value="WD_repeat_DNA-damage-binding"/>
</dbReference>
<evidence type="ECO:0000313" key="11">
    <source>
        <dbReference type="Proteomes" id="UP000242791"/>
    </source>
</evidence>
<gene>
    <name evidence="10" type="ORF">ACJ73_05034</name>
</gene>
<evidence type="ECO:0000256" key="9">
    <source>
        <dbReference type="SAM" id="MobiDB-lite"/>
    </source>
</evidence>
<evidence type="ECO:0000256" key="3">
    <source>
        <dbReference type="ARBA" id="ARBA00021132"/>
    </source>
</evidence>
<dbReference type="AlphaFoldDB" id="A0A1J9Q4Z7"/>
<keyword evidence="7 8" id="KW-0238">DNA-binding</keyword>
<dbReference type="GO" id="GO:0006974">
    <property type="term" value="P:DNA damage response"/>
    <property type="evidence" value="ECO:0007669"/>
    <property type="project" value="UniProtKB-KW"/>
</dbReference>
<accession>A0A1J9Q4Z7</accession>
<comment type="similarity">
    <text evidence="2 8">Belongs to the WD repeat DDB2/WDR76 family.</text>
</comment>
<dbReference type="InterPro" id="IPR001680">
    <property type="entry name" value="WD40_rpt"/>
</dbReference>
<evidence type="ECO:0000256" key="7">
    <source>
        <dbReference type="ARBA" id="ARBA00023125"/>
    </source>
</evidence>
<dbReference type="PANTHER" id="PTHR14773:SF0">
    <property type="entry name" value="WD REPEAT-CONTAINING PROTEIN 76"/>
    <property type="match status" value="1"/>
</dbReference>
<dbReference type="OrthoDB" id="9890280at2759"/>
<dbReference type="SMART" id="SM00320">
    <property type="entry name" value="WD40"/>
    <property type="match status" value="4"/>
</dbReference>
<dbReference type="SUPFAM" id="SSF50978">
    <property type="entry name" value="WD40 repeat-like"/>
    <property type="match status" value="1"/>
</dbReference>
<dbReference type="Proteomes" id="UP000242791">
    <property type="component" value="Unassembled WGS sequence"/>
</dbReference>
<evidence type="ECO:0000256" key="4">
    <source>
        <dbReference type="ARBA" id="ARBA00022574"/>
    </source>
</evidence>
<dbReference type="Pfam" id="PF00400">
    <property type="entry name" value="WD40"/>
    <property type="match status" value="1"/>
</dbReference>
<feature type="region of interest" description="Disordered" evidence="9">
    <location>
        <begin position="37"/>
        <end position="84"/>
    </location>
</feature>
<keyword evidence="11" id="KW-1185">Reference proteome</keyword>
<reference evidence="10 11" key="1">
    <citation type="submission" date="2015-08" db="EMBL/GenBank/DDBJ databases">
        <title>Emmonsia species relationships and genome sequence.</title>
        <authorList>
            <person name="Cuomo C.A."/>
            <person name="Schwartz I.S."/>
            <person name="Kenyon C."/>
            <person name="De Hoog G.S."/>
            <person name="Govender N.P."/>
            <person name="Botha A."/>
            <person name="Moreno L."/>
            <person name="De Vries M."/>
            <person name="Munoz J.F."/>
            <person name="Stielow J.B."/>
        </authorList>
    </citation>
    <scope>NUCLEOTIDE SEQUENCE [LARGE SCALE GENOMIC DNA]</scope>
    <source>
        <strain evidence="10 11">EI222</strain>
    </source>
</reference>
<dbReference type="Gene3D" id="2.130.10.10">
    <property type="entry name" value="YVTN repeat-like/Quinoprotein amine dehydrogenase"/>
    <property type="match status" value="1"/>
</dbReference>
<keyword evidence="6 8" id="KW-0227">DNA damage</keyword>
<dbReference type="PANTHER" id="PTHR14773">
    <property type="entry name" value="WD REPEAT-CONTAINING PROTEIN 76"/>
    <property type="match status" value="1"/>
</dbReference>